<dbReference type="SMART" id="SM00347">
    <property type="entry name" value="HTH_MARR"/>
    <property type="match status" value="1"/>
</dbReference>
<dbReference type="InterPro" id="IPR036388">
    <property type="entry name" value="WH-like_DNA-bd_sf"/>
</dbReference>
<comment type="caution">
    <text evidence="6">The sequence shown here is derived from an EMBL/GenBank/DDBJ whole genome shotgun (WGS) entry which is preliminary data.</text>
</comment>
<dbReference type="OrthoDB" id="3573114at2"/>
<evidence type="ECO:0000256" key="4">
    <source>
        <dbReference type="SAM" id="MobiDB-lite"/>
    </source>
</evidence>
<keyword evidence="3" id="KW-0804">Transcription</keyword>
<dbReference type="PANTHER" id="PTHR33164">
    <property type="entry name" value="TRANSCRIPTIONAL REGULATOR, MARR FAMILY"/>
    <property type="match status" value="1"/>
</dbReference>
<dbReference type="AlphaFoldDB" id="A0A4Q7UW54"/>
<dbReference type="Gene3D" id="1.10.10.10">
    <property type="entry name" value="Winged helix-like DNA-binding domain superfamily/Winged helix DNA-binding domain"/>
    <property type="match status" value="1"/>
</dbReference>
<dbReference type="InterPro" id="IPR023187">
    <property type="entry name" value="Tscrpt_reg_MarR-type_CS"/>
</dbReference>
<gene>
    <name evidence="6" type="ORF">EV383_1955</name>
</gene>
<dbReference type="GO" id="GO:0006950">
    <property type="term" value="P:response to stress"/>
    <property type="evidence" value="ECO:0007669"/>
    <property type="project" value="TreeGrafter"/>
</dbReference>
<sequence length="177" mass="18777">MHASRAKPITECDHRRVSPSPAPPDGDALVDAVMTASRALLAVAARSVAAVDEDVTLPQYRTLVVLAQYGARRPADLAASLSVTPSTATRMCDRLVAKGLIDRERSDDDRRAVGVALTRAGEDLVRDVTGRRRKELGTLLGAMPESGRLAVVEALRSFAAAAGEIPETEWAVAPTPL</sequence>
<accession>A0A4Q7UW54</accession>
<dbReference type="GO" id="GO:0003700">
    <property type="term" value="F:DNA-binding transcription factor activity"/>
    <property type="evidence" value="ECO:0007669"/>
    <property type="project" value="InterPro"/>
</dbReference>
<dbReference type="PRINTS" id="PR00598">
    <property type="entry name" value="HTHMARR"/>
</dbReference>
<protein>
    <submittedName>
        <fullName evidence="6">DNA-binding MarR family transcriptional regulator</fullName>
    </submittedName>
</protein>
<evidence type="ECO:0000256" key="1">
    <source>
        <dbReference type="ARBA" id="ARBA00023015"/>
    </source>
</evidence>
<dbReference type="Pfam" id="PF01047">
    <property type="entry name" value="MarR"/>
    <property type="match status" value="1"/>
</dbReference>
<proteinExistence type="predicted"/>
<dbReference type="PROSITE" id="PS50995">
    <property type="entry name" value="HTH_MARR_2"/>
    <property type="match status" value="1"/>
</dbReference>
<organism evidence="6 7">
    <name type="scientific">Pseudonocardia sediminis</name>
    <dbReference type="NCBI Taxonomy" id="1397368"/>
    <lineage>
        <taxon>Bacteria</taxon>
        <taxon>Bacillati</taxon>
        <taxon>Actinomycetota</taxon>
        <taxon>Actinomycetes</taxon>
        <taxon>Pseudonocardiales</taxon>
        <taxon>Pseudonocardiaceae</taxon>
        <taxon>Pseudonocardia</taxon>
    </lineage>
</organism>
<evidence type="ECO:0000259" key="5">
    <source>
        <dbReference type="PROSITE" id="PS50995"/>
    </source>
</evidence>
<feature type="domain" description="HTH marR-type" evidence="5">
    <location>
        <begin position="26"/>
        <end position="160"/>
    </location>
</feature>
<keyword evidence="7" id="KW-1185">Reference proteome</keyword>
<feature type="region of interest" description="Disordered" evidence="4">
    <location>
        <begin position="1"/>
        <end position="26"/>
    </location>
</feature>
<dbReference type="Proteomes" id="UP000291591">
    <property type="component" value="Unassembled WGS sequence"/>
</dbReference>
<evidence type="ECO:0000313" key="7">
    <source>
        <dbReference type="Proteomes" id="UP000291591"/>
    </source>
</evidence>
<dbReference type="SUPFAM" id="SSF46785">
    <property type="entry name" value="Winged helix' DNA-binding domain"/>
    <property type="match status" value="1"/>
</dbReference>
<dbReference type="GO" id="GO:0003677">
    <property type="term" value="F:DNA binding"/>
    <property type="evidence" value="ECO:0007669"/>
    <property type="project" value="UniProtKB-KW"/>
</dbReference>
<dbReference type="PANTHER" id="PTHR33164:SF94">
    <property type="entry name" value="TRANSCRIPTIONAL REGULATORY PROTEIN-RELATED"/>
    <property type="match status" value="1"/>
</dbReference>
<evidence type="ECO:0000313" key="6">
    <source>
        <dbReference type="EMBL" id="RZT85091.1"/>
    </source>
</evidence>
<keyword evidence="2 6" id="KW-0238">DNA-binding</keyword>
<reference evidence="6 7" key="1">
    <citation type="submission" date="2019-02" db="EMBL/GenBank/DDBJ databases">
        <title>Sequencing the genomes of 1000 actinobacteria strains.</title>
        <authorList>
            <person name="Klenk H.-P."/>
        </authorList>
    </citation>
    <scope>NUCLEOTIDE SEQUENCE [LARGE SCALE GENOMIC DNA]</scope>
    <source>
        <strain evidence="6 7">DSM 45779</strain>
    </source>
</reference>
<name>A0A4Q7UW54_PSEST</name>
<evidence type="ECO:0000256" key="3">
    <source>
        <dbReference type="ARBA" id="ARBA00023163"/>
    </source>
</evidence>
<dbReference type="EMBL" id="SHKL01000001">
    <property type="protein sequence ID" value="RZT85091.1"/>
    <property type="molecule type" value="Genomic_DNA"/>
</dbReference>
<keyword evidence="1" id="KW-0805">Transcription regulation</keyword>
<dbReference type="PROSITE" id="PS01117">
    <property type="entry name" value="HTH_MARR_1"/>
    <property type="match status" value="1"/>
</dbReference>
<evidence type="ECO:0000256" key="2">
    <source>
        <dbReference type="ARBA" id="ARBA00023125"/>
    </source>
</evidence>
<dbReference type="InterPro" id="IPR036390">
    <property type="entry name" value="WH_DNA-bd_sf"/>
</dbReference>
<dbReference type="InterPro" id="IPR000835">
    <property type="entry name" value="HTH_MarR-typ"/>
</dbReference>
<dbReference type="InterPro" id="IPR039422">
    <property type="entry name" value="MarR/SlyA-like"/>
</dbReference>